<evidence type="ECO:0000256" key="1">
    <source>
        <dbReference type="ARBA" id="ARBA00004141"/>
    </source>
</evidence>
<proteinExistence type="predicted"/>
<dbReference type="Proteomes" id="UP000051487">
    <property type="component" value="Unassembled WGS sequence"/>
</dbReference>
<evidence type="ECO:0000259" key="6">
    <source>
        <dbReference type="Pfam" id="PF20684"/>
    </source>
</evidence>
<evidence type="ECO:0000256" key="3">
    <source>
        <dbReference type="ARBA" id="ARBA00022989"/>
    </source>
</evidence>
<dbReference type="InterPro" id="IPR005829">
    <property type="entry name" value="Sugar_transporter_CS"/>
</dbReference>
<reference evidence="7 8" key="1">
    <citation type="submission" date="2015-11" db="EMBL/GenBank/DDBJ databases">
        <title>Aspergillus lentulus strain IFM 54703T.</title>
        <authorList>
            <person name="Kusuya Y."/>
            <person name="Sakai K."/>
            <person name="Kamei K."/>
            <person name="Takahashi H."/>
            <person name="Yaguchi T."/>
        </authorList>
    </citation>
    <scope>NUCLEOTIDE SEQUENCE [LARGE SCALE GENOMIC DNA]</scope>
    <source>
        <strain evidence="7 8">IFM 54703</strain>
    </source>
</reference>
<sequence length="430" mass="47765">MALVKLSLLISYLRFFTQPLFRGLTWAMVALIVSWALAYMIALFLACKPLKDYWESIQFNPPNCINQSASTFSFSITNLATDLMVLILPMRVLWMLKLPIRERLVLITVMDIGILACVASAVRVYYSYRTLNIIYDITWDGYDIWLWILVEVNLAVIVAVVSVFTGGAFFGAVVAGIAANRLGRHWTIILGSLIFCLGGALHTSAKNLRCLYSGQLIAGLGVGVLVMTVPLYQAEIAHPAIRGRLTGLQPLFTGLGATTAESPRWLMDHDRQQEALQTLARLHSNNDLNNTWVLAEYEQIRRTIQHEKENGASSPYELFKDPASFRRLVLVTAIQASVQMTGVSAIRYFSPSIYKQVGVGTAQALLYQGISYIWCIAGHSPYTRNVSFACVSLLHAIRIIVSSRRRLAEGSGRPIKIGVVLLLDTGLAHR</sequence>
<feature type="transmembrane region" description="Helical" evidence="5">
    <location>
        <begin position="211"/>
        <end position="232"/>
    </location>
</feature>
<dbReference type="Pfam" id="PF20684">
    <property type="entry name" value="Fung_rhodopsin"/>
    <property type="match status" value="1"/>
</dbReference>
<keyword evidence="3 5" id="KW-1133">Transmembrane helix</keyword>
<organism evidence="7 8">
    <name type="scientific">Aspergillus lentulus</name>
    <dbReference type="NCBI Taxonomy" id="293939"/>
    <lineage>
        <taxon>Eukaryota</taxon>
        <taxon>Fungi</taxon>
        <taxon>Dikarya</taxon>
        <taxon>Ascomycota</taxon>
        <taxon>Pezizomycotina</taxon>
        <taxon>Eurotiomycetes</taxon>
        <taxon>Eurotiomycetidae</taxon>
        <taxon>Eurotiales</taxon>
        <taxon>Aspergillaceae</taxon>
        <taxon>Aspergillus</taxon>
        <taxon>Aspergillus subgen. Fumigati</taxon>
    </lineage>
</organism>
<dbReference type="SUPFAM" id="SSF103473">
    <property type="entry name" value="MFS general substrate transporter"/>
    <property type="match status" value="1"/>
</dbReference>
<dbReference type="Pfam" id="PF00083">
    <property type="entry name" value="Sugar_tr"/>
    <property type="match status" value="1"/>
</dbReference>
<feature type="transmembrane region" description="Helical" evidence="5">
    <location>
        <begin position="20"/>
        <end position="46"/>
    </location>
</feature>
<gene>
    <name evidence="7" type="ORF">ALT_0025</name>
</gene>
<keyword evidence="2 5" id="KW-0812">Transmembrane</keyword>
<feature type="transmembrane region" description="Helical" evidence="5">
    <location>
        <begin position="186"/>
        <end position="205"/>
    </location>
</feature>
<dbReference type="AlphaFoldDB" id="A0AAN4PAB5"/>
<feature type="domain" description="Rhodopsin" evidence="6">
    <location>
        <begin position="2"/>
        <end position="162"/>
    </location>
</feature>
<comment type="caution">
    <text evidence="7">The sequence shown here is derived from an EMBL/GenBank/DDBJ whole genome shotgun (WGS) entry which is preliminary data.</text>
</comment>
<dbReference type="InterPro" id="IPR049326">
    <property type="entry name" value="Rhodopsin_dom_fungi"/>
</dbReference>
<evidence type="ECO:0000313" key="8">
    <source>
        <dbReference type="Proteomes" id="UP000051487"/>
    </source>
</evidence>
<feature type="transmembrane region" description="Helical" evidence="5">
    <location>
        <begin position="146"/>
        <end position="179"/>
    </location>
</feature>
<dbReference type="InterPro" id="IPR005828">
    <property type="entry name" value="MFS_sugar_transport-like"/>
</dbReference>
<dbReference type="PANTHER" id="PTHR48022">
    <property type="entry name" value="PLASTIDIC GLUCOSE TRANSPORTER 4"/>
    <property type="match status" value="1"/>
</dbReference>
<dbReference type="PROSITE" id="PS00217">
    <property type="entry name" value="SUGAR_TRANSPORT_2"/>
    <property type="match status" value="1"/>
</dbReference>
<evidence type="ECO:0000256" key="4">
    <source>
        <dbReference type="ARBA" id="ARBA00023136"/>
    </source>
</evidence>
<dbReference type="InterPro" id="IPR036259">
    <property type="entry name" value="MFS_trans_sf"/>
</dbReference>
<name>A0AAN4PAB5_ASPLE</name>
<dbReference type="Gene3D" id="1.20.1250.20">
    <property type="entry name" value="MFS general substrate transporter like domains"/>
    <property type="match status" value="2"/>
</dbReference>
<dbReference type="GO" id="GO:0005351">
    <property type="term" value="F:carbohydrate:proton symporter activity"/>
    <property type="evidence" value="ECO:0007669"/>
    <property type="project" value="TreeGrafter"/>
</dbReference>
<evidence type="ECO:0000313" key="7">
    <source>
        <dbReference type="EMBL" id="GAQ02704.1"/>
    </source>
</evidence>
<dbReference type="GO" id="GO:0016020">
    <property type="term" value="C:membrane"/>
    <property type="evidence" value="ECO:0007669"/>
    <property type="project" value="UniProtKB-SubCell"/>
</dbReference>
<evidence type="ECO:0000256" key="2">
    <source>
        <dbReference type="ARBA" id="ARBA00022692"/>
    </source>
</evidence>
<evidence type="ECO:0000256" key="5">
    <source>
        <dbReference type="SAM" id="Phobius"/>
    </source>
</evidence>
<feature type="transmembrane region" description="Helical" evidence="5">
    <location>
        <begin position="72"/>
        <end position="92"/>
    </location>
</feature>
<comment type="subcellular location">
    <subcellularLocation>
        <location evidence="1">Membrane</location>
        <topology evidence="1">Multi-pass membrane protein</topology>
    </subcellularLocation>
</comment>
<dbReference type="InterPro" id="IPR050360">
    <property type="entry name" value="MFS_Sugar_Transporters"/>
</dbReference>
<dbReference type="PANTHER" id="PTHR48022:SF37">
    <property type="entry name" value="MAJOR FACILITATOR SUPERFAMILY (MFS) PROFILE DOMAIN-CONTAINING PROTEIN-RELATED"/>
    <property type="match status" value="1"/>
</dbReference>
<keyword evidence="4 5" id="KW-0472">Membrane</keyword>
<dbReference type="EMBL" id="BCLY01000001">
    <property type="protein sequence ID" value="GAQ02704.1"/>
    <property type="molecule type" value="Genomic_DNA"/>
</dbReference>
<protein>
    <recommendedName>
        <fullName evidence="6">Rhodopsin domain-containing protein</fullName>
    </recommendedName>
</protein>
<accession>A0AAN4PAB5</accession>
<feature type="transmembrane region" description="Helical" evidence="5">
    <location>
        <begin position="104"/>
        <end position="126"/>
    </location>
</feature>